<feature type="compositionally biased region" description="Gly residues" evidence="2">
    <location>
        <begin position="4417"/>
        <end position="4426"/>
    </location>
</feature>
<dbReference type="PROSITE" id="PS51208">
    <property type="entry name" value="AUTOTRANSPORTER"/>
    <property type="match status" value="1"/>
</dbReference>
<evidence type="ECO:0000313" key="4">
    <source>
        <dbReference type="EMBL" id="MBM6704785.1"/>
    </source>
</evidence>
<dbReference type="EMBL" id="JACJJC010000019">
    <property type="protein sequence ID" value="MBM6704785.1"/>
    <property type="molecule type" value="Genomic_DNA"/>
</dbReference>
<feature type="region of interest" description="Disordered" evidence="2">
    <location>
        <begin position="4407"/>
        <end position="4472"/>
    </location>
</feature>
<organism evidence="4 5">
    <name type="scientific">Sutterella massiliensis</name>
    <dbReference type="NCBI Taxonomy" id="1816689"/>
    <lineage>
        <taxon>Bacteria</taxon>
        <taxon>Pseudomonadati</taxon>
        <taxon>Pseudomonadota</taxon>
        <taxon>Betaproteobacteria</taxon>
        <taxon>Burkholderiales</taxon>
        <taxon>Sutterellaceae</taxon>
        <taxon>Sutterella</taxon>
    </lineage>
</organism>
<protein>
    <submittedName>
        <fullName evidence="4">Autotransporter outer membrane beta-barrel domain-containing protein</fullName>
    </submittedName>
</protein>
<evidence type="ECO:0000256" key="1">
    <source>
        <dbReference type="ARBA" id="ARBA00023026"/>
    </source>
</evidence>
<reference evidence="4 5" key="1">
    <citation type="journal article" date="2021" name="Sci. Rep.">
        <title>The distribution of antibiotic resistance genes in chicken gut microbiota commensals.</title>
        <authorList>
            <person name="Juricova H."/>
            <person name="Matiasovicova J."/>
            <person name="Kubasova T."/>
            <person name="Cejkova D."/>
            <person name="Rychlik I."/>
        </authorList>
    </citation>
    <scope>NUCLEOTIDE SEQUENCE [LARGE SCALE GENOMIC DNA]</scope>
    <source>
        <strain evidence="4 5">An829</strain>
    </source>
</reference>
<feature type="compositionally biased region" description="Basic and acidic residues" evidence="2">
    <location>
        <begin position="330"/>
        <end position="340"/>
    </location>
</feature>
<dbReference type="Gene3D" id="2.160.20.20">
    <property type="match status" value="2"/>
</dbReference>
<dbReference type="InterPro" id="IPR011050">
    <property type="entry name" value="Pectin_lyase_fold/virulence"/>
</dbReference>
<evidence type="ECO:0000256" key="2">
    <source>
        <dbReference type="SAM" id="MobiDB-lite"/>
    </source>
</evidence>
<dbReference type="Pfam" id="PF13018">
    <property type="entry name" value="ESPR"/>
    <property type="match status" value="1"/>
</dbReference>
<comment type="caution">
    <text evidence="4">The sequence shown here is derived from an EMBL/GenBank/DDBJ whole genome shotgun (WGS) entry which is preliminary data.</text>
</comment>
<dbReference type="SUPFAM" id="SSF103515">
    <property type="entry name" value="Autotransporter"/>
    <property type="match status" value="1"/>
</dbReference>
<dbReference type="SUPFAM" id="SSF51126">
    <property type="entry name" value="Pectin lyase-like"/>
    <property type="match status" value="1"/>
</dbReference>
<dbReference type="NCBIfam" id="TIGR01414">
    <property type="entry name" value="autotrans_barl"/>
    <property type="match status" value="1"/>
</dbReference>
<dbReference type="InterPro" id="IPR036709">
    <property type="entry name" value="Autotransporte_beta_dom_sf"/>
</dbReference>
<dbReference type="Proteomes" id="UP000715095">
    <property type="component" value="Unassembled WGS sequence"/>
</dbReference>
<dbReference type="InterPro" id="IPR043990">
    <property type="entry name" value="AC_1"/>
</dbReference>
<evidence type="ECO:0000259" key="3">
    <source>
        <dbReference type="PROSITE" id="PS51208"/>
    </source>
</evidence>
<dbReference type="InterPro" id="IPR024973">
    <property type="entry name" value="ESPR"/>
</dbReference>
<name>A0ABS2DVM1_9BURK</name>
<gene>
    <name evidence="4" type="ORF">H6A60_09845</name>
</gene>
<dbReference type="Pfam" id="PF18883">
    <property type="entry name" value="AC_1"/>
    <property type="match status" value="1"/>
</dbReference>
<dbReference type="InterPro" id="IPR006315">
    <property type="entry name" value="OM_autotransptr_brl_dom"/>
</dbReference>
<feature type="region of interest" description="Disordered" evidence="2">
    <location>
        <begin position="320"/>
        <end position="340"/>
    </location>
</feature>
<dbReference type="RefSeq" id="WP_205104103.1">
    <property type="nucleotide sequence ID" value="NZ_JACJJC010000019.1"/>
</dbReference>
<keyword evidence="1" id="KW-0843">Virulence</keyword>
<dbReference type="Gene3D" id="2.40.128.130">
    <property type="entry name" value="Autotransporter beta-domain"/>
    <property type="match status" value="1"/>
</dbReference>
<evidence type="ECO:0000313" key="5">
    <source>
        <dbReference type="Proteomes" id="UP000715095"/>
    </source>
</evidence>
<sequence length="4970" mass="519445">MNKIFRVIWSYVLKQFVVVNELTKSRSKEKSARAAVGVVSSTESAKFALRPAALVTAAAFAAFSVPSFAAESEGWLRLDEPAAAEAAKKESAYGRLPEITASSDFVRAARAKSTNALERAVRTSADEADSRVVRAAYSPKQLAVAAPRADVPAVVRNGKAVEGAQDGSFSFKDLKLEGDTPFGSDKAFDPYRWDNHKTEAGDVNGVDQTVHIGSGATSGGTNDRKWVTLKDEGWTAVASGNPGSKGNLTASDVLQDGGVVTIKDDAGNVITIDKDNAGDLKSAFKNEFTLGGTDAFSFVDEVTGANRTANVWKPFSKNNPDGFDESEYLPDEKFSRPDKSDIYDENGNRLGSGQYVDKVFFSVKGDGGLRVQVNDEDEAPEDFHAVLKVSGQDKYSTVFEAIDGGKISYESKTNVQLATDGDVSGGNNSIGWTHEYISYTGKRVADLDTLVYEKKDEDGNVVEKKTVAFNDAGGRAELENAGFSWDEGDPEKRIAFVVNNEDTLIAFNDYLIGKLGKKTEDGSGSYDETWYQTEFRSAFTIGTEEWTAEFDPGSDFYVPPTDSTAKGSNQQQVSFIRAGRSKNADAGTDYGRVVIKDGAEITMTGSLASILRVDGEGHAYDAVIDESEAEAVIEKGGKLKVTGAYGWAVNSHGGLVWNEGTVEVGKQESGEGLQAEDGYGLVGVHLEDGARFENREGGLVQYDAGSFGKAVEVESGSIFSNSGELNMITGTFRAPTKDDNYGIRQNFKRSSLVTVNGEKSKFFNNTGGRISLGTNGAETSEQPIDVFLIGEKGAFENAGTITTGEHVRNMNIVRLEGDGAVFTNTGDIFLNAIETSDGDESFNAVVQAGEGTQAFNYGLIELNGLNAVALQALEAESVFDSTGRPRVINYGTITVGAAQEGSAPNYAIWAEGAGTVAQNSGKINLAGDRAIGIHARNGADIEVTERASIVFDSEGNEATGQIAYLIYGSGENGDRTSIHDSTSSIENSHVVTADYSTYFRVDTGATLDLQSGFYDVASEGSSIITVTGEGARFTAENPSTDTLHLSVDGKDSAALLVTGGGYAYWGGNVDVSVTGENSAIAIVSGEYIDVETNAPDPTRFMETFFDINEDARITGDQFKGEGTAEGNAVAFRVKSGGVLRNQGEITLDNLSDSNVTGVILEGGTLRNGVDGENNLYKDAAISVNGVAVEVRGASSGGDASTLENHGLIEATDGLAAVRLTQGATLELTNSTEGTITAGGSAHAVLIESEGQLTVDGAALSMKNNSHGNVIENRSEKAVIVGAVDMTVRDGIGIHTETLESRNGGKTITIAGAAGEDGAYRTADATGIAIEHIDSNGKTSVSDEAVEIGSDYTIKAEENNQGHGTGVLVNTAESATVNAKIRDLNVGVLVKEAESLTVGEANEQADITVAGKDAAGIRLDGWKLDELAVNGNIRAISGTAVDLSTQSGEASKAIDSISLAGNIAGDVAGLDLSGSKLESELAVKKDSIISGGVGVNLTDAKIAGKVNIAGTVESTAQDGAALLLSGASVPGDNSRIEIENIGTITNTHESATDETAVVFGAGMTAGVSFTNRGLVNGSVVFSNASGSNVGHIVTVAERSSITGNVETSTGDDVIVLDGIKESQADVFAKVDAGAGHDELRLNGSEWLVNSEKEQNRLVNLEQITLNVKSVFTIENDDYLPILGDFDGENAQYVVTNGSTLSLKAGQTKTETGDVSEGFVFSDAVEGTGSILVDGMNGAFAFGDIRVTNESGLTAEAKFTGEHFTGTLNLENVSTTYEWNTAAAFRQTDVHIGDGASLTVGKYVVGDDIKWSQMGSLFLEEESSRLVYDKSARISISTERDGDRVTNSFTDSLYKVDLKGDDTELGLDGGTVSIQISTNPDFADGEENYHRVVRQTLMAQDEGSDDIRLVVADEDSFLVSGDLDNIKLELLREDGTLVTGAFDYALKSADNTAEIGTAYYEYGLSTSSFDWGGSAEGKDNGLYVSKQLVRLYLNEASQGDNLLHLSGVSSEKAVRGDEIHAHIYGNGGFYFAGLDDDLDGTGYVSNEHNAFGGEVDIRSGTLVATTSNALGGAEINSDGEYDYAASYSGDYASLLNIEDGAGFRLGKASTDKLTQTIGALVTKETDSAKRAAVALNSGTLTIKPVDVEAAHSVIAAADTLTGIEDSKLVLSGGTLEVIGDQTGFAGTAELQAESRTTIFAGKGLGTNKIEMKRSAALDISLDTTSADTFILAAKANSTEDGEAVINVLGNEKADLKKFAFGSRQSDLDFKGTLKLSNVGYDWHVDRLSSARLTSEAGSVVDVDGVRSVRALDIGHGTTFNFGELALGKFLNDNAIKVNGGGSGSGNESDLTLPGTGESATFVVSAQNGTASGGKLNYQKTRNELQSGVYSVLDLDDGAHFTALVDQKYGSETLVGSISLVDKCGDAVSSAQVGLTEGNTAIADATFSFVNDSKVTLSNGDLGVNYLLTALNIEDGQSVFAATTTEADTDNTLTALITQKGSKSGGGGLVFGKASDGAANEATIENSGNKFTGAVELRDGMTLNVAESNSLGSDDTHTRKVVLGEGAVLRLGSDDNSNSVSQTVGAVAGDANDLTSTVDLAVSSKLTIDGQTDSVFGILKGGVKASITLDARDLTILSADEDHLFDGEAFIGSTEGKTASLTVKKQHGLGTANVHIGANDKFVVDAKDDGKLLNTMKGQGSVHFTGAGKTTLTEASDFTGGLYVEKGVVAAVDAGGVLAGAMLGNGDLHLTGGSLTINTSRDWDLESHGHLLTGSGTLSVVHQGEHQGDFTFAEGQTAQTEPLFTGTLDLSNITIGFSGNTNKSVLSHASLVVNKDAQANFNEIGVNFHKLVVEKNGVLDFSSMEAMVGTTTAENAVHADAFDFSGASGAKVRVDMADAFLNEIPEPEGPVAAASLLDQDNGDILLRLGVLNRQSSTPVDVSKIGLEIKNDKGGFDAASEAPYSLTVDITQSTAGGSVETVADGIYNLGLSGDETGWGIAHQLDEVSIYDGKTLRLLQGKDNALSAKITEKGDARGGGSLAIHTGHSVRLTNQENDFSGDVKVENGATLTIVSGALGGKAENSKHADRVALEADASLVFDLDVDGVEQTVGSIWSAATSSIVLGDNGRFEFDDASEKSEIAGTISGGAASSLVLKDGVALDVRYQPADGKTNNFMGATYVGSDSVLKLSESGSLGTGRITLEEDTSCLEMSSDSNWTMSNVVTGSGTVHFVGDNVDQSDALPAFAFKAPGQDESFVGKLWVQNAVFALSGAGDESAAAVNESVMSKADLEIDSGRLVLSDGKSEINSLRLSGSTISAGSVVYKQYSSGWLDMTQEVRDGVLTIDGENTLELTGIGSFGDESLLMQDEGGLSTVILANRVVFENNGSVKLDMQDESNQEGGYVRIDGLQQGVAGIYGVGEISYKNGEQEGLFVEAKLYEAQVEKDAELLLSGTAIGVETADGTIVKPSADKSFSASITGEGGLRVENTVYLDREQGVRDPSNPYDFVTDFTGATTIAEGATLVLLGDDLLGTAESHTSGIGLEKNADLWLQTGVEQHAGTLSAADGAVVHLLAGSKLVLDDENGSGVLAEGSSLTGTGTLAVDAGELRIDGANAGFSGLAQAGSGLADGAAFGGRIVLGNADGLGTADALVNSDGELVFDLKGEGDFENDLFGSGKVIAVDGTTVRIDRSAEGATEFKGTYHAQNGSTIVFAGDENFSALGRNEVGILEGTASAVVDESGTIRVEHSFDSDDDKYWIFAQKVSGDGTLVLSTNRPSTGVTLDDVNNQIYFNKTAADWMTAEETKFSGTVLLENGRLRLQRTDQDNWTEAALKFATLKVGTGGRLMVSDPDVENNGDSGDQGPHAHEIHGLAFDGGTVRFGQETALITGADEQKPLLDLDVLDASGRGTVEINVGSATKLPDAGEFEDWLETHQSFMEQDDGRALIQLAQADDVTGTGANINVDVIAQDDLPLDPGPGDVYENLGDHIVEGKSDEGESLLQLHYGYGVTIVDGQDNPENNGLWLSYQLKEVGIYDGKSLVLDPSDKPDTTTPGVNGYTFRAQITEVDDDSIGGLEIHKTVGLANAENAFRGETTVYAGGRLYALADNVLGQAEGKHTSALNLAEGAHYELNGYSQTIGSLFVGKDGYVNLEATSYGGSEEKYGELTIENGGIATSDNALRGTGHITLETGVFEVGGANAGFGGTVTIGAPGIETASLDAGDGDASETKDFVAIAVIHDSNGLGSSDIVFADKTSLLYMDNVKSVEESAVFDNRLKGEGTVRADATDVIVTGDNTGFTGTWQIGTGENYAGADDAGNHKFEGTAEASTMRFTELTSLGGTAEADWADFEIGAGSTLVLGIGQSYTFENVTSGEGGVTIDAGYSAPGIANVVELGSNFAHTGLTHVVSGGIRSTGDVIVDEPGSGEGGDGGESGADNGTSGDDPVVGTLPADGPAVARLPADTGDSNDGTGADDAASSRTTLMGDVQLDEGTFMEGFAGVNGTLTNAGTVYVNWKRYADEALGKSSSTVYDDAHAHTLKIAGDYVGEGGTLVFNGALAGDDSPVDTIEVAGSASGTGKVQVHNLGGKGDLTSPHGITLITIEGDSTLNLSQDGRIVAGAYDYVLLRDPDSRRFYLQSTAGEYPIPPDVPIGPLVRPEAGAYMAASLAANLAEMRLHDRAGESHYVDPLTGEVKETSMWMRQTGTHAHFRSAGETLRTHMTGGVTQLGGDIIRRSGEGDVRANFGVFGTALYAKSSTRSTLSSHSADTSSDGYTVGVYATLFNGQGERLDQGGYLDLWAQYAWLDHEIRPKELATEEVDADGIIASVEAGWTFQLGTTGKNTSHAVDWSLQPQFQAIYEGVKLDEHVETEGTRVEMTGEGNIKTRLGFRLQASPESQPGERRGQGFLEFNWIHNTKTVGVEMDGVEVESEGMKDAGEVRFGFEGELTENLHGWISGGYLAGGSGYHEETVNVGLKYLW</sequence>
<feature type="domain" description="Autotransporter" evidence="3">
    <location>
        <begin position="4683"/>
        <end position="4970"/>
    </location>
</feature>
<dbReference type="CDD" id="cd01344">
    <property type="entry name" value="PL2_Passenger_AT"/>
    <property type="match status" value="1"/>
</dbReference>
<keyword evidence="5" id="KW-1185">Reference proteome</keyword>
<proteinExistence type="predicted"/>
<dbReference type="InterPro" id="IPR012332">
    <property type="entry name" value="Autotransporter_pectin_lyase_C"/>
</dbReference>
<accession>A0ABS2DVM1</accession>
<dbReference type="SMART" id="SM00869">
    <property type="entry name" value="Autotransporter"/>
    <property type="match status" value="1"/>
</dbReference>
<dbReference type="InterPro" id="IPR005546">
    <property type="entry name" value="Autotransporte_beta"/>
</dbReference>